<protein>
    <submittedName>
        <fullName evidence="3">28009_t:CDS:1</fullName>
    </submittedName>
</protein>
<name>A0ABN7UWY5_GIGMA</name>
<organism evidence="3 4">
    <name type="scientific">Gigaspora margarita</name>
    <dbReference type="NCBI Taxonomy" id="4874"/>
    <lineage>
        <taxon>Eukaryota</taxon>
        <taxon>Fungi</taxon>
        <taxon>Fungi incertae sedis</taxon>
        <taxon>Mucoromycota</taxon>
        <taxon>Glomeromycotina</taxon>
        <taxon>Glomeromycetes</taxon>
        <taxon>Diversisporales</taxon>
        <taxon>Gigasporaceae</taxon>
        <taxon>Gigaspora</taxon>
    </lineage>
</organism>
<evidence type="ECO:0000313" key="3">
    <source>
        <dbReference type="EMBL" id="CAG8683316.1"/>
    </source>
</evidence>
<dbReference type="EMBL" id="CAJVQB010006400">
    <property type="protein sequence ID" value="CAG8683316.1"/>
    <property type="molecule type" value="Genomic_DNA"/>
</dbReference>
<keyword evidence="4" id="KW-1185">Reference proteome</keyword>
<sequence length="248" mass="29564">MDILKQAQTIPIFSVYPDKTSKKFTHHNFFKEPMTISDAINLQEITSSNEVDKNQVTNSTDTNDKESSFLWPNAVIKSLLSYLSDNMSLYRMNKQQFYFKVLYILVMVKWEIRFIIRSGHLSTGVWKKAQTKPAKIYRNNSQKDNGNDKDKSLKSNKKRRLDEDEMHYIKSIDMITQSKKIEVETKQKLLELEKEKLQFEKEKWEHEKNEKIILEKYKLELEYKLQLDLKTRELELKIKNEAVTENEL</sequence>
<evidence type="ECO:0000256" key="2">
    <source>
        <dbReference type="SAM" id="MobiDB-lite"/>
    </source>
</evidence>
<proteinExistence type="predicted"/>
<gene>
    <name evidence="3" type="ORF">GMARGA_LOCUS11098</name>
</gene>
<dbReference type="Proteomes" id="UP000789901">
    <property type="component" value="Unassembled WGS sequence"/>
</dbReference>
<keyword evidence="1" id="KW-0175">Coiled coil</keyword>
<feature type="region of interest" description="Disordered" evidence="2">
    <location>
        <begin position="136"/>
        <end position="157"/>
    </location>
</feature>
<evidence type="ECO:0000313" key="4">
    <source>
        <dbReference type="Proteomes" id="UP000789901"/>
    </source>
</evidence>
<accession>A0ABN7UWY5</accession>
<evidence type="ECO:0000256" key="1">
    <source>
        <dbReference type="SAM" id="Coils"/>
    </source>
</evidence>
<comment type="caution">
    <text evidence="3">The sequence shown here is derived from an EMBL/GenBank/DDBJ whole genome shotgun (WGS) entry which is preliminary data.</text>
</comment>
<feature type="coiled-coil region" evidence="1">
    <location>
        <begin position="182"/>
        <end position="209"/>
    </location>
</feature>
<reference evidence="3 4" key="1">
    <citation type="submission" date="2021-06" db="EMBL/GenBank/DDBJ databases">
        <authorList>
            <person name="Kallberg Y."/>
            <person name="Tangrot J."/>
            <person name="Rosling A."/>
        </authorList>
    </citation>
    <scope>NUCLEOTIDE SEQUENCE [LARGE SCALE GENOMIC DNA]</scope>
    <source>
        <strain evidence="3 4">120-4 pot B 10/14</strain>
    </source>
</reference>